<keyword evidence="6" id="KW-0175">Coiled coil</keyword>
<keyword evidence="2" id="KW-0677">Repeat</keyword>
<dbReference type="FunFam" id="1.10.10.10:FF:000322">
    <property type="entry name" value="Probable disease resistance protein At1g63360"/>
    <property type="match status" value="1"/>
</dbReference>
<evidence type="ECO:0000256" key="1">
    <source>
        <dbReference type="ARBA" id="ARBA00022614"/>
    </source>
</evidence>
<dbReference type="GO" id="GO:0006952">
    <property type="term" value="P:defense response"/>
    <property type="evidence" value="ECO:0007669"/>
    <property type="project" value="UniProtKB-KW"/>
</dbReference>
<feature type="domain" description="NB-ARC" evidence="7">
    <location>
        <begin position="182"/>
        <end position="349"/>
    </location>
</feature>
<evidence type="ECO:0000256" key="3">
    <source>
        <dbReference type="ARBA" id="ARBA00022741"/>
    </source>
</evidence>
<keyword evidence="5" id="KW-0067">ATP-binding</keyword>
<dbReference type="PANTHER" id="PTHR36766">
    <property type="entry name" value="PLANT BROAD-SPECTRUM MILDEW RESISTANCE PROTEIN RPW8"/>
    <property type="match status" value="1"/>
</dbReference>
<keyword evidence="4" id="KW-0611">Plant defense</keyword>
<dbReference type="InterPro" id="IPR042197">
    <property type="entry name" value="Apaf_helical"/>
</dbReference>
<evidence type="ECO:0000259" key="10">
    <source>
        <dbReference type="Pfam" id="PF25019"/>
    </source>
</evidence>
<dbReference type="InterPro" id="IPR032675">
    <property type="entry name" value="LRR_dom_sf"/>
</dbReference>
<dbReference type="InterPro" id="IPR041118">
    <property type="entry name" value="Rx_N"/>
</dbReference>
<evidence type="ECO:0000313" key="12">
    <source>
        <dbReference type="Proteomes" id="UP000322667"/>
    </source>
</evidence>
<gene>
    <name evidence="11" type="ORF">ES332_A10G226600v1</name>
</gene>
<evidence type="ECO:0000256" key="5">
    <source>
        <dbReference type="ARBA" id="ARBA00022840"/>
    </source>
</evidence>
<dbReference type="Pfam" id="PF00931">
    <property type="entry name" value="NB-ARC"/>
    <property type="match status" value="1"/>
</dbReference>
<dbReference type="Gene3D" id="1.10.8.430">
    <property type="entry name" value="Helical domain of apoptotic protease-activating factors"/>
    <property type="match status" value="1"/>
</dbReference>
<dbReference type="GO" id="GO:0005524">
    <property type="term" value="F:ATP binding"/>
    <property type="evidence" value="ECO:0007669"/>
    <property type="project" value="UniProtKB-KW"/>
</dbReference>
<dbReference type="GO" id="GO:0051707">
    <property type="term" value="P:response to other organism"/>
    <property type="evidence" value="ECO:0007669"/>
    <property type="project" value="UniProtKB-ARBA"/>
</dbReference>
<dbReference type="Pfam" id="PF25019">
    <property type="entry name" value="LRR_R13L1-DRL21"/>
    <property type="match status" value="1"/>
</dbReference>
<keyword evidence="12" id="KW-1185">Reference proteome</keyword>
<dbReference type="InterPro" id="IPR058922">
    <property type="entry name" value="WHD_DRP"/>
</dbReference>
<dbReference type="Gene3D" id="3.80.10.10">
    <property type="entry name" value="Ribonuclease Inhibitor"/>
    <property type="match status" value="4"/>
</dbReference>
<dbReference type="CDD" id="cd14798">
    <property type="entry name" value="RX-CC_like"/>
    <property type="match status" value="1"/>
</dbReference>
<sequence length="1391" mass="159402">MPLLEALTAIREVVVSKVIDFLLDKLALSDFLQFPTEKEVQEMIEKLKEELKAIRAVLDDAEERQLKEQSVKIWLTNLQNLAYDVEDVLDEFETDICKFNFMMERRGSSSKRPKLIPDSFNVFMFHRDMMSKIKDLTTKLKELEPQKHQLQFKVIGSERPKRLDERLHPTSMEIECHVYGRDKDKQTVLDLLLKSDNEGNFVIPIVGMGGIGKTTLAQLVYNDASIRKHFDLKAWVCVSDDFDVRRITKEILQSITSKPCNDDLNTLQEKLKKELEEKKFLIVLDDVWNENYHNWTILQSPFLTKTKGSKVIVTTRNHGVSSTMGAFHAHSLEVLSDDACLPIFAQHALGARDFGGHPNLKEVAKKIVRKCNGLPLAAKTLGGLLRTNVDLDAWEDVLKSEIWKLSEHQSGIIPALQLSYHHLPLHLKRCFAYCAIFPKDYEFEKEEIILLWRAQGFLQEAPEKQITDDLGHKYFRDLVSRSLLQISIKDNSRFVMHDLINDLAQSVAGEICFKIEGNQQISKHARHLSYIANEYDGIKKFEGIYEAQHLRTFLPLRLCDNCQSHITYSFLTNDVLMYLLPNLRCLRALSLEGYHITRLSDFLKDLKHLRYLNFSHTSIKSLPESVSTLYNLETLLLKECKYLEKLPSEMEKLVNLCHLDMTGADRLEGMPSNFSMLTNLQTLSVFVLGKGKGYQIEELKDLSNLKGELCILGLQNIVEPRDAWMAKLCDKSRLEKLEFQFEWSSARKFENRIKEVEKKVLDGLQPSKNLKELTIKYYCGAMLANWVGDSSFNGLQSLCIDDCPNLLTLPSIGKLPLLKMVCIRRLESVTSVGDEFFGENTKIAFPSLEILEFFNMPEWENWNFFEVDKEARKFPKLRELLIQSCPSLLGSIPEYLPSLEKLTIRDCKKMIISIQGFPMLSEIEIHRCHEVVYKGFANDSSLERVSFSCIPKFTCAVECMRLRPIKVQSLEIDDCEELFSFRENNWRCLTQSMSLGILRISTCPQLASIGAEEERQESMQLKIPYNIEKLMIRNCERLEKLSTTLHCLTSVRVIKLNNCPKLISLTRSNLPLNLKVLSIRSCKKLQCLLLDGGGNVNSSNACALRRLVISDCESLKRINRSELPSTLKQLTISWCQKLELVAQEIQDNSSLELLHISSCDNIKELPQGLSKLKHLQSICISSCSNLISFPESGLPTTNLKVLRLRSCELLQTLPKNMYCFNSLEELTITKCPNVTSFLVEGLPTNLLSLNVEGPNICKPIIEWGLHRLTSLKYLWIENGCRDAESFPQDELGITLPPTLTRLCIYGFPKLESLSSNGFRNLTSLEWLFIYDCPNLKSLLGKNMLSSLLLLQIHKCPVLKERCKKEEGPDWSNIAHIPFVYISNKRCESWEA</sequence>
<dbReference type="Gene3D" id="1.10.10.10">
    <property type="entry name" value="Winged helix-like DNA-binding domain superfamily/Winged helix DNA-binding domain"/>
    <property type="match status" value="1"/>
</dbReference>
<dbReference type="Pfam" id="PF18052">
    <property type="entry name" value="Rx_N"/>
    <property type="match status" value="1"/>
</dbReference>
<name>A0A5D2NTU5_GOSTO</name>
<dbReference type="Gene3D" id="3.40.50.300">
    <property type="entry name" value="P-loop containing nucleotide triphosphate hydrolases"/>
    <property type="match status" value="1"/>
</dbReference>
<proteinExistence type="predicted"/>
<accession>A0A5D2NTU5</accession>
<evidence type="ECO:0000259" key="7">
    <source>
        <dbReference type="Pfam" id="PF00931"/>
    </source>
</evidence>
<protein>
    <recommendedName>
        <fullName evidence="13">Disease resistance RPP13-like protein 1</fullName>
    </recommendedName>
</protein>
<dbReference type="Proteomes" id="UP000322667">
    <property type="component" value="Chromosome A10"/>
</dbReference>
<evidence type="ECO:0000256" key="6">
    <source>
        <dbReference type="SAM" id="Coils"/>
    </source>
</evidence>
<keyword evidence="3" id="KW-0547">Nucleotide-binding</keyword>
<dbReference type="EMBL" id="CM017619">
    <property type="protein sequence ID" value="TYI07422.1"/>
    <property type="molecule type" value="Genomic_DNA"/>
</dbReference>
<dbReference type="Gene3D" id="1.20.5.4130">
    <property type="match status" value="1"/>
</dbReference>
<evidence type="ECO:0000256" key="4">
    <source>
        <dbReference type="ARBA" id="ARBA00022821"/>
    </source>
</evidence>
<dbReference type="InterPro" id="IPR027417">
    <property type="entry name" value="P-loop_NTPase"/>
</dbReference>
<reference evidence="11 12" key="1">
    <citation type="submission" date="2019-07" db="EMBL/GenBank/DDBJ databases">
        <title>WGS assembly of Gossypium tomentosum.</title>
        <authorList>
            <person name="Chen Z.J."/>
            <person name="Sreedasyam A."/>
            <person name="Ando A."/>
            <person name="Song Q."/>
            <person name="De L."/>
            <person name="Hulse-Kemp A."/>
            <person name="Ding M."/>
            <person name="Ye W."/>
            <person name="Kirkbride R."/>
            <person name="Jenkins J."/>
            <person name="Plott C."/>
            <person name="Lovell J."/>
            <person name="Lin Y.-M."/>
            <person name="Vaughn R."/>
            <person name="Liu B."/>
            <person name="Li W."/>
            <person name="Simpson S."/>
            <person name="Scheffler B."/>
            <person name="Saski C."/>
            <person name="Grover C."/>
            <person name="Hu G."/>
            <person name="Conover J."/>
            <person name="Carlson J."/>
            <person name="Shu S."/>
            <person name="Boston L."/>
            <person name="Williams M."/>
            <person name="Peterson D."/>
            <person name="Mcgee K."/>
            <person name="Jones D."/>
            <person name="Wendel J."/>
            <person name="Stelly D."/>
            <person name="Grimwood J."/>
            <person name="Schmutz J."/>
        </authorList>
    </citation>
    <scope>NUCLEOTIDE SEQUENCE [LARGE SCALE GENOMIC DNA]</scope>
    <source>
        <strain evidence="11">7179.01</strain>
    </source>
</reference>
<dbReference type="GO" id="GO:0043531">
    <property type="term" value="F:ADP binding"/>
    <property type="evidence" value="ECO:0007669"/>
    <property type="project" value="InterPro"/>
</dbReference>
<evidence type="ECO:0000313" key="11">
    <source>
        <dbReference type="EMBL" id="TYI07422.1"/>
    </source>
</evidence>
<feature type="domain" description="R13L1/DRL21-like LRR repeat region" evidence="10">
    <location>
        <begin position="696"/>
        <end position="825"/>
    </location>
</feature>
<evidence type="ECO:0000259" key="8">
    <source>
        <dbReference type="Pfam" id="PF18052"/>
    </source>
</evidence>
<dbReference type="SUPFAM" id="SSF52540">
    <property type="entry name" value="P-loop containing nucleoside triphosphate hydrolases"/>
    <property type="match status" value="1"/>
</dbReference>
<dbReference type="InterPro" id="IPR038005">
    <property type="entry name" value="RX-like_CC"/>
</dbReference>
<dbReference type="PRINTS" id="PR00364">
    <property type="entry name" value="DISEASERSIST"/>
</dbReference>
<feature type="domain" description="Disease resistance N-terminal" evidence="8">
    <location>
        <begin position="19"/>
        <end position="100"/>
    </location>
</feature>
<feature type="domain" description="Disease resistance protein winged helix" evidence="9">
    <location>
        <begin position="436"/>
        <end position="504"/>
    </location>
</feature>
<dbReference type="PANTHER" id="PTHR36766:SF51">
    <property type="entry name" value="DISEASE RESISTANCE RPP13-LIKE PROTEIN 1"/>
    <property type="match status" value="1"/>
</dbReference>
<dbReference type="SUPFAM" id="SSF52058">
    <property type="entry name" value="L domain-like"/>
    <property type="match status" value="3"/>
</dbReference>
<dbReference type="InterPro" id="IPR056789">
    <property type="entry name" value="LRR_R13L1-DRL21"/>
</dbReference>
<dbReference type="InterPro" id="IPR002182">
    <property type="entry name" value="NB-ARC"/>
</dbReference>
<dbReference type="Pfam" id="PF23559">
    <property type="entry name" value="WHD_DRP"/>
    <property type="match status" value="1"/>
</dbReference>
<feature type="coiled-coil region" evidence="6">
    <location>
        <begin position="37"/>
        <end position="64"/>
    </location>
</feature>
<dbReference type="FunFam" id="3.40.50.300:FF:001091">
    <property type="entry name" value="Probable disease resistance protein At1g61300"/>
    <property type="match status" value="1"/>
</dbReference>
<evidence type="ECO:0000256" key="2">
    <source>
        <dbReference type="ARBA" id="ARBA00022737"/>
    </source>
</evidence>
<keyword evidence="1" id="KW-0433">Leucine-rich repeat</keyword>
<evidence type="ECO:0008006" key="13">
    <source>
        <dbReference type="Google" id="ProtNLM"/>
    </source>
</evidence>
<dbReference type="InterPro" id="IPR036388">
    <property type="entry name" value="WH-like_DNA-bd_sf"/>
</dbReference>
<evidence type="ECO:0000259" key="9">
    <source>
        <dbReference type="Pfam" id="PF23559"/>
    </source>
</evidence>
<organism evidence="11 12">
    <name type="scientific">Gossypium tomentosum</name>
    <name type="common">Hawaiian cotton</name>
    <name type="synonym">Gossypium sandvicense</name>
    <dbReference type="NCBI Taxonomy" id="34277"/>
    <lineage>
        <taxon>Eukaryota</taxon>
        <taxon>Viridiplantae</taxon>
        <taxon>Streptophyta</taxon>
        <taxon>Embryophyta</taxon>
        <taxon>Tracheophyta</taxon>
        <taxon>Spermatophyta</taxon>
        <taxon>Magnoliopsida</taxon>
        <taxon>eudicotyledons</taxon>
        <taxon>Gunneridae</taxon>
        <taxon>Pentapetalae</taxon>
        <taxon>rosids</taxon>
        <taxon>malvids</taxon>
        <taxon>Malvales</taxon>
        <taxon>Malvaceae</taxon>
        <taxon>Malvoideae</taxon>
        <taxon>Gossypium</taxon>
    </lineage>
</organism>